<dbReference type="Proteomes" id="UP001321700">
    <property type="component" value="Unassembled WGS sequence"/>
</dbReference>
<keyword evidence="4" id="KW-0489">Methyltransferase</keyword>
<dbReference type="InterPro" id="IPR018060">
    <property type="entry name" value="HTH_AraC"/>
</dbReference>
<dbReference type="Pfam" id="PF12833">
    <property type="entry name" value="HTH_18"/>
    <property type="match status" value="1"/>
</dbReference>
<dbReference type="Pfam" id="PF06029">
    <property type="entry name" value="AlkA_N"/>
    <property type="match status" value="1"/>
</dbReference>
<keyword evidence="7" id="KW-0010">Activator</keyword>
<dbReference type="SMART" id="SM01009">
    <property type="entry name" value="AlkA_N"/>
    <property type="match status" value="1"/>
</dbReference>
<dbReference type="PANTHER" id="PTHR43003:SF13">
    <property type="entry name" value="DNA-3-METHYLADENINE GLYCOSYLASE 2"/>
    <property type="match status" value="1"/>
</dbReference>
<dbReference type="SMART" id="SM00342">
    <property type="entry name" value="HTH_ARAC"/>
    <property type="match status" value="1"/>
</dbReference>
<evidence type="ECO:0000256" key="1">
    <source>
        <dbReference type="ARBA" id="ARBA00000086"/>
    </source>
</evidence>
<accession>A0ABU3KJS7</accession>
<dbReference type="SMART" id="SM00478">
    <property type="entry name" value="ENDO3c"/>
    <property type="match status" value="1"/>
</dbReference>
<dbReference type="Gene3D" id="3.30.310.20">
    <property type="entry name" value="DNA-3-methyladenine glycosylase AlkA, N-terminal domain"/>
    <property type="match status" value="1"/>
</dbReference>
<evidence type="ECO:0000256" key="2">
    <source>
        <dbReference type="ARBA" id="ARBA00001947"/>
    </source>
</evidence>
<dbReference type="InterPro" id="IPR003265">
    <property type="entry name" value="HhH-GPD_domain"/>
</dbReference>
<dbReference type="Pfam" id="PF02805">
    <property type="entry name" value="Ada_Zn_binding"/>
    <property type="match status" value="1"/>
</dbReference>
<sequence>MPSTQPPVNLAPEPPADDAGRYLALQARDARFDGRFFTGVTSTGIYCRPVCRVRTPKAENCRFFERAAQAEAAGFRPCLRCRPELAPAQNAAMHWSTQDASAMLALQAADLMEHPAQADDAPGIAAIAARLGISERHLRRIFEAHWGITPLRYLQTRRLLTAKQLLTDTRLPVADVALLSGFASVRRFNAVFVQHYRLQPTALRKSTSSPSHSSPASLAKVSDPVRDLAPEAAAFRFQGAYRPPYNVQHLLDFFANRAIAGLESVDPVKGLIRRSISLPHIGTMLRGWVEAQWAVDQHRVQLRISESLASALPVVLTRIRAWLDLDADPAAMDPMLCPDFSGSEGIRVPGTLDGLELAVRAILGQQITVKAARTLTERLVNHCGIPLARAPEGLARCFPDAATLAALSPDALVSLGIVKQRQQAILSLAHAVQSGALHLQPGGDVAATMAQLQTLPGIGTWTAHYIALRALRWPDAFPSGDVALQSALGVREANNPAAAAEALSHRWRPWRGYATVRAWQSLSKT</sequence>
<dbReference type="Gene3D" id="1.10.340.30">
    <property type="entry name" value="Hypothetical protein, domain 2"/>
    <property type="match status" value="1"/>
</dbReference>
<dbReference type="SUPFAM" id="SSF48150">
    <property type="entry name" value="DNA-glycosylase"/>
    <property type="match status" value="1"/>
</dbReference>
<dbReference type="EC" id="3.2.2.21" evidence="3"/>
<dbReference type="SUPFAM" id="SSF55945">
    <property type="entry name" value="TATA-box binding protein-like"/>
    <property type="match status" value="1"/>
</dbReference>
<evidence type="ECO:0000256" key="10">
    <source>
        <dbReference type="SAM" id="MobiDB-lite"/>
    </source>
</evidence>
<dbReference type="InterPro" id="IPR011257">
    <property type="entry name" value="DNA_glycosylase"/>
</dbReference>
<dbReference type="PROSITE" id="PS01124">
    <property type="entry name" value="HTH_ARAC_FAMILY_2"/>
    <property type="match status" value="1"/>
</dbReference>
<evidence type="ECO:0000313" key="13">
    <source>
        <dbReference type="Proteomes" id="UP001321700"/>
    </source>
</evidence>
<evidence type="ECO:0000256" key="9">
    <source>
        <dbReference type="ARBA" id="ARBA00023204"/>
    </source>
</evidence>
<evidence type="ECO:0000256" key="8">
    <source>
        <dbReference type="ARBA" id="ARBA00023163"/>
    </source>
</evidence>
<organism evidence="12 13">
    <name type="scientific">Rhodoferax potami</name>
    <dbReference type="NCBI Taxonomy" id="3068338"/>
    <lineage>
        <taxon>Bacteria</taxon>
        <taxon>Pseudomonadati</taxon>
        <taxon>Pseudomonadota</taxon>
        <taxon>Betaproteobacteria</taxon>
        <taxon>Burkholderiales</taxon>
        <taxon>Comamonadaceae</taxon>
        <taxon>Rhodoferax</taxon>
    </lineage>
</organism>
<evidence type="ECO:0000256" key="6">
    <source>
        <dbReference type="ARBA" id="ARBA00023015"/>
    </source>
</evidence>
<comment type="catalytic activity">
    <reaction evidence="1">
        <text>Hydrolysis of alkylated DNA, releasing 3-methyladenine, 3-methylguanine, 7-methylguanine and 7-methyladenine.</text>
        <dbReference type="EC" id="3.2.2.21"/>
    </reaction>
</comment>
<dbReference type="InterPro" id="IPR037046">
    <property type="entry name" value="AlkA_N_sf"/>
</dbReference>
<keyword evidence="9" id="KW-0234">DNA repair</keyword>
<keyword evidence="6" id="KW-0805">Transcription regulation</keyword>
<reference evidence="12 13" key="1">
    <citation type="submission" date="2023-08" db="EMBL/GenBank/DDBJ databases">
        <title>Rhodoferax potami sp. nov. and Rhodoferax mekongensis sp. nov., isolated from the Mekong River in Thailand.</title>
        <authorList>
            <person name="Kitikhun S."/>
            <person name="Charoenyingcharoen P."/>
            <person name="Siriarchawattana P."/>
            <person name="Likhitrattanapisal S."/>
            <person name="Nilsakha T."/>
            <person name="Chanpet A."/>
            <person name="Rattanawaree P."/>
            <person name="Ingsriswang S."/>
        </authorList>
    </citation>
    <scope>NUCLEOTIDE SEQUENCE [LARGE SCALE GENOMIC DNA]</scope>
    <source>
        <strain evidence="12 13">TBRC 17660</strain>
    </source>
</reference>
<dbReference type="Gene3D" id="3.40.10.10">
    <property type="entry name" value="DNA Methylphosphotriester Repair Domain"/>
    <property type="match status" value="1"/>
</dbReference>
<evidence type="ECO:0000256" key="5">
    <source>
        <dbReference type="ARBA" id="ARBA00022763"/>
    </source>
</evidence>
<dbReference type="InterPro" id="IPR051912">
    <property type="entry name" value="Alkylbase_DNA_Glycosylase/TA"/>
</dbReference>
<comment type="caution">
    <text evidence="12">The sequence shown here is derived from an EMBL/GenBank/DDBJ whole genome shotgun (WGS) entry which is preliminary data.</text>
</comment>
<evidence type="ECO:0000256" key="4">
    <source>
        <dbReference type="ARBA" id="ARBA00022603"/>
    </source>
</evidence>
<dbReference type="Gene3D" id="1.10.10.60">
    <property type="entry name" value="Homeodomain-like"/>
    <property type="match status" value="2"/>
</dbReference>
<dbReference type="CDD" id="cd00056">
    <property type="entry name" value="ENDO3c"/>
    <property type="match status" value="1"/>
</dbReference>
<dbReference type="Pfam" id="PF00730">
    <property type="entry name" value="HhH-GPD"/>
    <property type="match status" value="1"/>
</dbReference>
<comment type="cofactor">
    <cofactor evidence="2">
        <name>Zn(2+)</name>
        <dbReference type="ChEBI" id="CHEBI:29105"/>
    </cofactor>
</comment>
<feature type="domain" description="HTH araC/xylS-type" evidence="11">
    <location>
        <begin position="106"/>
        <end position="206"/>
    </location>
</feature>
<dbReference type="InterPro" id="IPR004026">
    <property type="entry name" value="Ada_DNA_repair_Zn-bd"/>
</dbReference>
<gene>
    <name evidence="12" type="ORF">RAE19_04460</name>
</gene>
<keyword evidence="4" id="KW-0808">Transferase</keyword>
<evidence type="ECO:0000313" key="12">
    <source>
        <dbReference type="EMBL" id="MDT7517996.1"/>
    </source>
</evidence>
<keyword evidence="13" id="KW-1185">Reference proteome</keyword>
<feature type="compositionally biased region" description="Low complexity" evidence="10">
    <location>
        <begin position="206"/>
        <end position="217"/>
    </location>
</feature>
<name>A0ABU3KJS7_9BURK</name>
<dbReference type="InterPro" id="IPR010316">
    <property type="entry name" value="AlkA_N"/>
</dbReference>
<dbReference type="EMBL" id="JAVBIK010000001">
    <property type="protein sequence ID" value="MDT7517996.1"/>
    <property type="molecule type" value="Genomic_DNA"/>
</dbReference>
<feature type="region of interest" description="Disordered" evidence="10">
    <location>
        <begin position="203"/>
        <end position="222"/>
    </location>
</feature>
<proteinExistence type="predicted"/>
<dbReference type="RefSeq" id="WP_313873780.1">
    <property type="nucleotide sequence ID" value="NZ_JAVBIK010000001.1"/>
</dbReference>
<dbReference type="InterPro" id="IPR035451">
    <property type="entry name" value="Ada-like_dom_sf"/>
</dbReference>
<evidence type="ECO:0000259" key="11">
    <source>
        <dbReference type="PROSITE" id="PS01124"/>
    </source>
</evidence>
<dbReference type="SUPFAM" id="SSF46689">
    <property type="entry name" value="Homeodomain-like"/>
    <property type="match status" value="2"/>
</dbReference>
<evidence type="ECO:0000256" key="3">
    <source>
        <dbReference type="ARBA" id="ARBA00012000"/>
    </source>
</evidence>
<dbReference type="SUPFAM" id="SSF57884">
    <property type="entry name" value="Ada DNA repair protein, N-terminal domain (N-Ada 10)"/>
    <property type="match status" value="1"/>
</dbReference>
<protein>
    <recommendedName>
        <fullName evidence="3">DNA-3-methyladenine glycosylase II</fullName>
        <ecNumber evidence="3">3.2.2.21</ecNumber>
    </recommendedName>
</protein>
<dbReference type="PANTHER" id="PTHR43003">
    <property type="entry name" value="DNA-3-METHYLADENINE GLYCOSYLASE"/>
    <property type="match status" value="1"/>
</dbReference>
<evidence type="ECO:0000256" key="7">
    <source>
        <dbReference type="ARBA" id="ARBA00023159"/>
    </source>
</evidence>
<dbReference type="Gene3D" id="1.10.1670.10">
    <property type="entry name" value="Helix-hairpin-Helix base-excision DNA repair enzymes (C-terminal)"/>
    <property type="match status" value="1"/>
</dbReference>
<keyword evidence="8" id="KW-0804">Transcription</keyword>
<dbReference type="InterPro" id="IPR009057">
    <property type="entry name" value="Homeodomain-like_sf"/>
</dbReference>
<dbReference type="InterPro" id="IPR023170">
    <property type="entry name" value="HhH_base_excis_C"/>
</dbReference>
<keyword evidence="5" id="KW-0227">DNA damage</keyword>